<evidence type="ECO:0000313" key="2">
    <source>
        <dbReference type="Proteomes" id="UP000001188"/>
    </source>
</evidence>
<dbReference type="AlphaFoldDB" id="B0RTM4"/>
<dbReference type="HOGENOM" id="CLU_143373_1_0_6"/>
<protein>
    <recommendedName>
        <fullName evidence="3">Plasmid-related protein</fullName>
    </recommendedName>
</protein>
<evidence type="ECO:0000313" key="1">
    <source>
        <dbReference type="EMBL" id="CAP51788.1"/>
    </source>
</evidence>
<name>B0RTM4_XANCB</name>
<dbReference type="Proteomes" id="UP000001188">
    <property type="component" value="Chromosome"/>
</dbReference>
<evidence type="ECO:0008006" key="3">
    <source>
        <dbReference type="Google" id="ProtNLM"/>
    </source>
</evidence>
<dbReference type="KEGG" id="xca:xcc-b100_2428"/>
<organism evidence="1 2">
    <name type="scientific">Xanthomonas campestris pv. campestris (strain B100)</name>
    <dbReference type="NCBI Taxonomy" id="509169"/>
    <lineage>
        <taxon>Bacteria</taxon>
        <taxon>Pseudomonadati</taxon>
        <taxon>Pseudomonadota</taxon>
        <taxon>Gammaproteobacteria</taxon>
        <taxon>Lysobacterales</taxon>
        <taxon>Lysobacteraceae</taxon>
        <taxon>Xanthomonas</taxon>
    </lineage>
</organism>
<accession>B0RTM4</accession>
<proteinExistence type="predicted"/>
<sequence length="139" mass="14797">MITSTASVVSFIHPSGVTSPCGEAPGFFPGGLMSTITCDTPRCALDKSAWRALCETAAAQAMKGCGLSHDYYVERFSSAIDTQVGRLPESQRAQALQIAQKWDYATPAARQEAQDCNAENGYCSHGIELGYCPAGCDSY</sequence>
<dbReference type="EMBL" id="AM920689">
    <property type="protein sequence ID" value="CAP51788.1"/>
    <property type="molecule type" value="Genomic_DNA"/>
</dbReference>
<reference evidence="1 2" key="1">
    <citation type="journal article" date="2008" name="J. Biotechnol.">
        <title>The genome of Xanthomonas campestris pv. campestris B100 and its use for the reconstruction of metabolic pathways involved in xanthan biosynthesis.</title>
        <authorList>
            <person name="Vorholter F.J."/>
            <person name="Schneiker S."/>
            <person name="Goesmann A."/>
            <person name="Krause L."/>
            <person name="Bekel T."/>
            <person name="Kaiser O."/>
            <person name="Linke B."/>
            <person name="Patschkowski T."/>
            <person name="Ruckert C."/>
            <person name="Schmid J."/>
            <person name="Sidhu V.K."/>
            <person name="Sieber V."/>
            <person name="Tauch A."/>
            <person name="Watt S.A."/>
            <person name="Weisshaar B."/>
            <person name="Becker A."/>
            <person name="Niehaus K."/>
            <person name="Puhler A."/>
        </authorList>
    </citation>
    <scope>NUCLEOTIDE SEQUENCE [LARGE SCALE GENOMIC DNA]</scope>
    <source>
        <strain evidence="1 2">B100</strain>
    </source>
</reference>
<gene>
    <name evidence="1" type="ORF">XCCB100_2428</name>
</gene>